<protein>
    <submittedName>
        <fullName evidence="3">LigA</fullName>
    </submittedName>
</protein>
<dbReference type="Proteomes" id="UP000038045">
    <property type="component" value="Unplaced"/>
</dbReference>
<feature type="compositionally biased region" description="Basic and acidic residues" evidence="1">
    <location>
        <begin position="448"/>
        <end position="458"/>
    </location>
</feature>
<keyword evidence="2" id="KW-1185">Reference proteome</keyword>
<feature type="compositionally biased region" description="Basic and acidic residues" evidence="1">
    <location>
        <begin position="1"/>
        <end position="28"/>
    </location>
</feature>
<feature type="region of interest" description="Disordered" evidence="1">
    <location>
        <begin position="1"/>
        <end position="32"/>
    </location>
</feature>
<evidence type="ECO:0000256" key="1">
    <source>
        <dbReference type="SAM" id="MobiDB-lite"/>
    </source>
</evidence>
<dbReference type="WBParaSite" id="PTRK_0001360600.1">
    <property type="protein sequence ID" value="PTRK_0001360600.1"/>
    <property type="gene ID" value="PTRK_0001360600"/>
</dbReference>
<proteinExistence type="predicted"/>
<organism evidence="2 3">
    <name type="scientific">Parastrongyloides trichosuri</name>
    <name type="common">Possum-specific nematode worm</name>
    <dbReference type="NCBI Taxonomy" id="131310"/>
    <lineage>
        <taxon>Eukaryota</taxon>
        <taxon>Metazoa</taxon>
        <taxon>Ecdysozoa</taxon>
        <taxon>Nematoda</taxon>
        <taxon>Chromadorea</taxon>
        <taxon>Rhabditida</taxon>
        <taxon>Tylenchina</taxon>
        <taxon>Panagrolaimomorpha</taxon>
        <taxon>Strongyloidoidea</taxon>
        <taxon>Strongyloididae</taxon>
        <taxon>Parastrongyloides</taxon>
    </lineage>
</organism>
<sequence length="458" mass="48499">MRIDKGEAVLDHPADPDLPARRGDRRTDTQTGDLLLGDIAEVTTEGRVRQAGVEAVADIIDLAGHIARTVAVAGVDRVTQRADVVAGILLEVDGCGVGGRAIAGVAAAIEARLPDQSERKAKPVPTRAEPTRRPEVHQFDAEIGAPLGAESIRRVGADRVGITNGVRPAHAIGAAQRRHPVDVESVSIGPRKHPRRLVLSRRIAQGREVFGRIVCGDRPSVVGFTHEDEMVKGGGIGVACARVPVAACSVQLQPGAVVQNELRLRRQRLHALGGLQSCTQSGPVDERLAPIAGEGQLPVRVVGRADELVVGDAQIGSVLVVARLQIDIVQIGAIGHLLDAAGVAANLQLDVVGTDLQWQIAQIILAWIQAEFAHGRRHCGARGPWRLPAASADAHRSGDHCGSFQSADAGAARRRRPFPQSPDGRAVRGPDRPGTNDENPWVGHRPGAHSDARSHTCR</sequence>
<accession>A0A0N4ZXV0</accession>
<dbReference type="AlphaFoldDB" id="A0A0N4ZXV0"/>
<feature type="compositionally biased region" description="Basic and acidic residues" evidence="1">
    <location>
        <begin position="425"/>
        <end position="435"/>
    </location>
</feature>
<evidence type="ECO:0000313" key="3">
    <source>
        <dbReference type="WBParaSite" id="PTRK_0001360600.1"/>
    </source>
</evidence>
<name>A0A0N4ZXV0_PARTI</name>
<feature type="region of interest" description="Disordered" evidence="1">
    <location>
        <begin position="390"/>
        <end position="458"/>
    </location>
</feature>
<evidence type="ECO:0000313" key="2">
    <source>
        <dbReference type="Proteomes" id="UP000038045"/>
    </source>
</evidence>
<reference evidence="3" key="1">
    <citation type="submission" date="2017-02" db="UniProtKB">
        <authorList>
            <consortium name="WormBaseParasite"/>
        </authorList>
    </citation>
    <scope>IDENTIFICATION</scope>
</reference>